<feature type="domain" description="RING-type" evidence="13">
    <location>
        <begin position="413"/>
        <end position="455"/>
    </location>
</feature>
<dbReference type="PANTHER" id="PTHR46913:SF1">
    <property type="entry name" value="RING-H2 FINGER PROTEIN ATL16"/>
    <property type="match status" value="1"/>
</dbReference>
<evidence type="ECO:0000256" key="9">
    <source>
        <dbReference type="ARBA" id="ARBA00023136"/>
    </source>
</evidence>
<evidence type="ECO:0000256" key="1">
    <source>
        <dbReference type="ARBA" id="ARBA00004167"/>
    </source>
</evidence>
<evidence type="ECO:0000313" key="14">
    <source>
        <dbReference type="EMBL" id="TPX41300.1"/>
    </source>
</evidence>
<dbReference type="GO" id="GO:0008270">
    <property type="term" value="F:zinc ion binding"/>
    <property type="evidence" value="ECO:0007669"/>
    <property type="project" value="UniProtKB-KW"/>
</dbReference>
<dbReference type="InterPro" id="IPR001841">
    <property type="entry name" value="Znf_RING"/>
</dbReference>
<evidence type="ECO:0000256" key="2">
    <source>
        <dbReference type="ARBA" id="ARBA00004906"/>
    </source>
</evidence>
<feature type="transmembrane region" description="Helical" evidence="12">
    <location>
        <begin position="243"/>
        <end position="265"/>
    </location>
</feature>
<feature type="region of interest" description="Disordered" evidence="11">
    <location>
        <begin position="343"/>
        <end position="369"/>
    </location>
</feature>
<accession>A0A507CS94</accession>
<dbReference type="EMBL" id="QEAN01000248">
    <property type="protein sequence ID" value="TPX42016.1"/>
    <property type="molecule type" value="Genomic_DNA"/>
</dbReference>
<evidence type="ECO:0000313" key="16">
    <source>
        <dbReference type="Proteomes" id="UP000317494"/>
    </source>
</evidence>
<evidence type="ECO:0000256" key="7">
    <source>
        <dbReference type="ARBA" id="ARBA00022833"/>
    </source>
</evidence>
<dbReference type="STRING" id="286115.A0A507CS94"/>
<keyword evidence="5" id="KW-0479">Metal-binding</keyword>
<keyword evidence="6 10" id="KW-0863">Zinc-finger</keyword>
<name>A0A507CS94_9FUNG</name>
<proteinExistence type="predicted"/>
<sequence length="620" mass="68074">MHPKQARWIYWIIQSITDAVARKAFCSMSGTGNKVIIMMFIPIFHSLYSVNGKTIPYLTLNYVITSTNGTLMPRQRIFTDGLTVVKDSTVPPRNGIFGALIDYGPIPNVKTRILPTRSFIAVVEYCNSINQSVIRSVLDQSPAALLFHTFSCTADNKPQPDAITLPPSLSSMASSTSTTSPPPICALALDDVVAASLLSLINPNVSGSNRSSNSLPNGTVGGIPSKIEMPDPPSDRVTTGVSIGLVIVYSIVVGAVLVGLIYMCIQIARCRYRHSPNTGTITPMHTPTHGENNRLFSELERARREEAARLGQTFENLTPHEWRKQRIGALPIVIYTKYTSSDRLPPEPALKSPCPEESTSDKGGERKDSACDVTLGAAGHLGDGCELSYHEQKPDPDGEGWEPNEETYQQDTCCICLEEYQDGDKLRQLHCDHVFHPHCIDTWLCRDSPLCPLCKQDSLTPQRRAVFSPSQPTSPYSSPRTLQNNNDAALRTGHYLPGHGIPSPFSYTPTVMNVGGEIAGDHNDDTLVSRPSITSSISTSTTTIPMLSNQRMEEILRNGHSVITISSQPMGATRQSAQRNRSISRMSSIGAFPRSRWRAYIASIRGERRNARGRRIINSV</sequence>
<evidence type="ECO:0000313" key="15">
    <source>
        <dbReference type="EMBL" id="TPX42016.1"/>
    </source>
</evidence>
<dbReference type="Proteomes" id="UP000317494">
    <property type="component" value="Unassembled WGS sequence"/>
</dbReference>
<dbReference type="VEuPathDB" id="FungiDB:SeMB42_g05320"/>
<evidence type="ECO:0000259" key="13">
    <source>
        <dbReference type="PROSITE" id="PS50089"/>
    </source>
</evidence>
<gene>
    <name evidence="14" type="ORF">SeLEV6574_g06169</name>
    <name evidence="15" type="ORF">SeMB42_g05320</name>
</gene>
<dbReference type="PANTHER" id="PTHR46913">
    <property type="entry name" value="RING-H2 FINGER PROTEIN ATL16"/>
    <property type="match status" value="1"/>
</dbReference>
<evidence type="ECO:0000256" key="5">
    <source>
        <dbReference type="ARBA" id="ARBA00022723"/>
    </source>
</evidence>
<dbReference type="AlphaFoldDB" id="A0A507CS94"/>
<evidence type="ECO:0000256" key="3">
    <source>
        <dbReference type="ARBA" id="ARBA00022679"/>
    </source>
</evidence>
<keyword evidence="9 12" id="KW-0472">Membrane</keyword>
<keyword evidence="8 12" id="KW-1133">Transmembrane helix</keyword>
<dbReference type="SMART" id="SM00184">
    <property type="entry name" value="RING"/>
    <property type="match status" value="1"/>
</dbReference>
<keyword evidence="4 12" id="KW-0812">Transmembrane</keyword>
<comment type="pathway">
    <text evidence="2">Protein modification; protein ubiquitination.</text>
</comment>
<keyword evidence="3" id="KW-0808">Transferase</keyword>
<dbReference type="EMBL" id="QEAM01000330">
    <property type="protein sequence ID" value="TPX41300.1"/>
    <property type="molecule type" value="Genomic_DNA"/>
</dbReference>
<dbReference type="GO" id="GO:0016567">
    <property type="term" value="P:protein ubiquitination"/>
    <property type="evidence" value="ECO:0007669"/>
    <property type="project" value="InterPro"/>
</dbReference>
<evidence type="ECO:0000256" key="8">
    <source>
        <dbReference type="ARBA" id="ARBA00022989"/>
    </source>
</evidence>
<dbReference type="Gene3D" id="3.30.40.10">
    <property type="entry name" value="Zinc/RING finger domain, C3HC4 (zinc finger)"/>
    <property type="match status" value="1"/>
</dbReference>
<evidence type="ECO:0000256" key="10">
    <source>
        <dbReference type="PROSITE-ProRule" id="PRU00175"/>
    </source>
</evidence>
<comment type="caution">
    <text evidence="15">The sequence shown here is derived from an EMBL/GenBank/DDBJ whole genome shotgun (WGS) entry which is preliminary data.</text>
</comment>
<feature type="compositionally biased region" description="Basic and acidic residues" evidence="11">
    <location>
        <begin position="359"/>
        <end position="369"/>
    </location>
</feature>
<dbReference type="GO" id="GO:0016740">
    <property type="term" value="F:transferase activity"/>
    <property type="evidence" value="ECO:0007669"/>
    <property type="project" value="UniProtKB-KW"/>
</dbReference>
<keyword evidence="16" id="KW-1185">Reference proteome</keyword>
<dbReference type="Proteomes" id="UP000320475">
    <property type="component" value="Unassembled WGS sequence"/>
</dbReference>
<evidence type="ECO:0000256" key="6">
    <source>
        <dbReference type="ARBA" id="ARBA00022771"/>
    </source>
</evidence>
<dbReference type="PROSITE" id="PS50089">
    <property type="entry name" value="ZF_RING_2"/>
    <property type="match status" value="1"/>
</dbReference>
<evidence type="ECO:0000256" key="11">
    <source>
        <dbReference type="SAM" id="MobiDB-lite"/>
    </source>
</evidence>
<dbReference type="InterPro" id="IPR013083">
    <property type="entry name" value="Znf_RING/FYVE/PHD"/>
</dbReference>
<evidence type="ECO:0000313" key="17">
    <source>
        <dbReference type="Proteomes" id="UP000320475"/>
    </source>
</evidence>
<dbReference type="GO" id="GO:0016020">
    <property type="term" value="C:membrane"/>
    <property type="evidence" value="ECO:0007669"/>
    <property type="project" value="UniProtKB-SubCell"/>
</dbReference>
<organism evidence="15 16">
    <name type="scientific">Synchytrium endobioticum</name>
    <dbReference type="NCBI Taxonomy" id="286115"/>
    <lineage>
        <taxon>Eukaryota</taxon>
        <taxon>Fungi</taxon>
        <taxon>Fungi incertae sedis</taxon>
        <taxon>Chytridiomycota</taxon>
        <taxon>Chytridiomycota incertae sedis</taxon>
        <taxon>Chytridiomycetes</taxon>
        <taxon>Synchytriales</taxon>
        <taxon>Synchytriaceae</taxon>
        <taxon>Synchytrium</taxon>
    </lineage>
</organism>
<evidence type="ECO:0000256" key="12">
    <source>
        <dbReference type="SAM" id="Phobius"/>
    </source>
</evidence>
<dbReference type="SUPFAM" id="SSF57850">
    <property type="entry name" value="RING/U-box"/>
    <property type="match status" value="1"/>
</dbReference>
<reference evidence="16 17" key="1">
    <citation type="journal article" date="2019" name="Sci. Rep.">
        <title>Comparative genomics of chytrid fungi reveal insights into the obligate biotrophic and pathogenic lifestyle of Synchytrium endobioticum.</title>
        <authorList>
            <person name="van de Vossenberg B.T.L.H."/>
            <person name="Warris S."/>
            <person name="Nguyen H.D.T."/>
            <person name="van Gent-Pelzer M.P.E."/>
            <person name="Joly D.L."/>
            <person name="van de Geest H.C."/>
            <person name="Bonants P.J.M."/>
            <person name="Smith D.S."/>
            <person name="Levesque C.A."/>
            <person name="van der Lee T.A.J."/>
        </authorList>
    </citation>
    <scope>NUCLEOTIDE SEQUENCE [LARGE SCALE GENOMIC DNA]</scope>
    <source>
        <strain evidence="14 17">LEV6574</strain>
        <strain evidence="15 16">MB42</strain>
    </source>
</reference>
<dbReference type="InterPro" id="IPR044600">
    <property type="entry name" value="ATL1/ATL16-like"/>
</dbReference>
<protein>
    <recommendedName>
        <fullName evidence="13">RING-type domain-containing protein</fullName>
    </recommendedName>
</protein>
<dbReference type="OrthoDB" id="2147776at2759"/>
<comment type="subcellular location">
    <subcellularLocation>
        <location evidence="1">Membrane</location>
        <topology evidence="1">Single-pass membrane protein</topology>
    </subcellularLocation>
</comment>
<dbReference type="CDD" id="cd16473">
    <property type="entry name" value="RING-H2_RNF103"/>
    <property type="match status" value="1"/>
</dbReference>
<dbReference type="Pfam" id="PF13639">
    <property type="entry name" value="zf-RING_2"/>
    <property type="match status" value="1"/>
</dbReference>
<keyword evidence="7" id="KW-0862">Zinc</keyword>
<evidence type="ECO:0000256" key="4">
    <source>
        <dbReference type="ARBA" id="ARBA00022692"/>
    </source>
</evidence>